<gene>
    <name evidence="17" type="ORF">EZS28_013178</name>
</gene>
<dbReference type="PANTHER" id="PTHR11817">
    <property type="entry name" value="PYRUVATE KINASE"/>
    <property type="match status" value="1"/>
</dbReference>
<evidence type="ECO:0000256" key="1">
    <source>
        <dbReference type="ARBA" id="ARBA00001958"/>
    </source>
</evidence>
<dbReference type="InterPro" id="IPR015813">
    <property type="entry name" value="Pyrv/PenolPyrv_kinase-like_dom"/>
</dbReference>
<organism evidence="17 18">
    <name type="scientific">Streblomastix strix</name>
    <dbReference type="NCBI Taxonomy" id="222440"/>
    <lineage>
        <taxon>Eukaryota</taxon>
        <taxon>Metamonada</taxon>
        <taxon>Preaxostyla</taxon>
        <taxon>Oxymonadida</taxon>
        <taxon>Streblomastigidae</taxon>
        <taxon>Streblomastix</taxon>
    </lineage>
</organism>
<dbReference type="PRINTS" id="PR01050">
    <property type="entry name" value="PYRUVTKNASE"/>
</dbReference>
<keyword evidence="12 17" id="KW-0670">Pyruvate</keyword>
<evidence type="ECO:0000259" key="16">
    <source>
        <dbReference type="Pfam" id="PF02887"/>
    </source>
</evidence>
<dbReference type="GO" id="GO:0000287">
    <property type="term" value="F:magnesium ion binding"/>
    <property type="evidence" value="ECO:0007669"/>
    <property type="project" value="InterPro"/>
</dbReference>
<evidence type="ECO:0000256" key="6">
    <source>
        <dbReference type="ARBA" id="ARBA00022723"/>
    </source>
</evidence>
<evidence type="ECO:0000256" key="11">
    <source>
        <dbReference type="ARBA" id="ARBA00023152"/>
    </source>
</evidence>
<dbReference type="GO" id="GO:0030955">
    <property type="term" value="F:potassium ion binding"/>
    <property type="evidence" value="ECO:0007669"/>
    <property type="project" value="InterPro"/>
</dbReference>
<evidence type="ECO:0000313" key="17">
    <source>
        <dbReference type="EMBL" id="KAA6391293.1"/>
    </source>
</evidence>
<dbReference type="EC" id="2.7.1.40" evidence="4 13"/>
<dbReference type="Gene3D" id="3.20.20.60">
    <property type="entry name" value="Phosphoenolpyruvate-binding domains"/>
    <property type="match status" value="1"/>
</dbReference>
<dbReference type="InterPro" id="IPR001697">
    <property type="entry name" value="Pyr_Knase"/>
</dbReference>
<dbReference type="NCBIfam" id="NF004491">
    <property type="entry name" value="PRK05826.1"/>
    <property type="match status" value="1"/>
</dbReference>
<dbReference type="InterPro" id="IPR015806">
    <property type="entry name" value="Pyrv_Knase_insert_dom_sf"/>
</dbReference>
<comment type="pathway">
    <text evidence="2 13">Carbohydrate degradation; glycolysis; pyruvate from D-glyceraldehyde 3-phosphate: step 5/5.</text>
</comment>
<reference evidence="17 18" key="1">
    <citation type="submission" date="2019-03" db="EMBL/GenBank/DDBJ databases">
        <title>Single cell metagenomics reveals metabolic interactions within the superorganism composed of flagellate Streblomastix strix and complex community of Bacteroidetes bacteria on its surface.</title>
        <authorList>
            <person name="Treitli S.C."/>
            <person name="Kolisko M."/>
            <person name="Husnik F."/>
            <person name="Keeling P."/>
            <person name="Hampl V."/>
        </authorList>
    </citation>
    <scope>NUCLEOTIDE SEQUENCE [LARGE SCALE GENOMIC DNA]</scope>
    <source>
        <strain evidence="17">ST1C</strain>
    </source>
</reference>
<dbReference type="OrthoDB" id="108365at2759"/>
<evidence type="ECO:0000256" key="4">
    <source>
        <dbReference type="ARBA" id="ARBA00012142"/>
    </source>
</evidence>
<dbReference type="SUPFAM" id="SSF52935">
    <property type="entry name" value="PK C-terminal domain-like"/>
    <property type="match status" value="1"/>
</dbReference>
<sequence>MLTKQSSAANILQYKREFVTVDKQLQLSPSAKYTPLTKIVATLGPSTNDYQSISKIIQAGVNVVRMNFSHGDYEFHQTVYELVRKIASDLNKEIAILADLQGPKVRCGNFPGGKIELKRGSTIPIIYSKDDGNPDLITTTFKPIIDRCKVGEPILMDDGLLRLTVKEKQKEKLILSIEQGGFLGNHKGINLPFTDLGELPSLTEKDIADANFVLKNLDVDFFALSFVRRPQDVLDLRKIIDKSGKKTRIVAKIEKPEAVRQLDDILEVVDAVMVARGDLAVEVGVAKVPCLQKHIIRHCLEHGIPVITATQMLESMTHNPTPTRAEATDVANAIFDGTDCVMLSGETAAGEFPTEAVAMMQQIILETEFQLHIDKRSQFKNKQFDPTLQKDSAGKTQGFSVGTAAHLLAEQVNAAAFGCVSGTGSAAIRLSTSRPAIPIYVFSSSLGTVRRMCMTRGAYGILISQVPPAEEVFEEMENKLKRLGFVKTGDNIIYTAGLPTLQQSTTNTIHGIFSQILIEFHIQLEFQHIIIKYFTLIIFFFYNHYLFIVRTVV</sequence>
<dbReference type="InterPro" id="IPR011037">
    <property type="entry name" value="Pyrv_Knase-like_insert_dom_sf"/>
</dbReference>
<comment type="similarity">
    <text evidence="3 13">Belongs to the pyruvate kinase family.</text>
</comment>
<dbReference type="Gene3D" id="3.40.1380.20">
    <property type="entry name" value="Pyruvate kinase, C-terminal domain"/>
    <property type="match status" value="1"/>
</dbReference>
<dbReference type="GO" id="GO:0016301">
    <property type="term" value="F:kinase activity"/>
    <property type="evidence" value="ECO:0007669"/>
    <property type="project" value="UniProtKB-KW"/>
</dbReference>
<feature type="domain" description="Pyruvate kinase C-terminal" evidence="16">
    <location>
        <begin position="401"/>
        <end position="509"/>
    </location>
</feature>
<dbReference type="NCBIfam" id="TIGR01064">
    <property type="entry name" value="pyruv_kin"/>
    <property type="match status" value="1"/>
</dbReference>
<keyword evidence="7" id="KW-0547">Nucleotide-binding</keyword>
<dbReference type="SUPFAM" id="SSF51621">
    <property type="entry name" value="Phosphoenolpyruvate/pyruvate domain"/>
    <property type="match status" value="1"/>
</dbReference>
<dbReference type="EMBL" id="SNRW01002927">
    <property type="protein sequence ID" value="KAA6391293.1"/>
    <property type="molecule type" value="Genomic_DNA"/>
</dbReference>
<keyword evidence="14" id="KW-0472">Membrane</keyword>
<protein>
    <recommendedName>
        <fullName evidence="4 13">Pyruvate kinase</fullName>
        <ecNumber evidence="4 13">2.7.1.40</ecNumber>
    </recommendedName>
</protein>
<evidence type="ECO:0000256" key="2">
    <source>
        <dbReference type="ARBA" id="ARBA00004997"/>
    </source>
</evidence>
<feature type="domain" description="Pyruvate kinase barrel" evidence="15">
    <location>
        <begin position="37"/>
        <end position="357"/>
    </location>
</feature>
<dbReference type="Gene3D" id="2.40.33.10">
    <property type="entry name" value="PK beta-barrel domain-like"/>
    <property type="match status" value="1"/>
</dbReference>
<keyword evidence="8 13" id="KW-0418">Kinase</keyword>
<keyword evidence="14" id="KW-1133">Transmembrane helix</keyword>
<evidence type="ECO:0000256" key="8">
    <source>
        <dbReference type="ARBA" id="ARBA00022777"/>
    </source>
</evidence>
<feature type="transmembrane region" description="Helical" evidence="14">
    <location>
        <begin position="530"/>
        <end position="549"/>
    </location>
</feature>
<dbReference type="Proteomes" id="UP000324800">
    <property type="component" value="Unassembled WGS sequence"/>
</dbReference>
<evidence type="ECO:0000256" key="13">
    <source>
        <dbReference type="RuleBase" id="RU000504"/>
    </source>
</evidence>
<evidence type="ECO:0000256" key="7">
    <source>
        <dbReference type="ARBA" id="ARBA00022741"/>
    </source>
</evidence>
<dbReference type="NCBIfam" id="NF004978">
    <property type="entry name" value="PRK06354.1"/>
    <property type="match status" value="1"/>
</dbReference>
<dbReference type="InterPro" id="IPR015795">
    <property type="entry name" value="Pyrv_Knase_C"/>
</dbReference>
<comment type="catalytic activity">
    <reaction evidence="13">
        <text>pyruvate + ATP = phosphoenolpyruvate + ADP + H(+)</text>
        <dbReference type="Rhea" id="RHEA:18157"/>
        <dbReference type="ChEBI" id="CHEBI:15361"/>
        <dbReference type="ChEBI" id="CHEBI:15378"/>
        <dbReference type="ChEBI" id="CHEBI:30616"/>
        <dbReference type="ChEBI" id="CHEBI:58702"/>
        <dbReference type="ChEBI" id="CHEBI:456216"/>
        <dbReference type="EC" id="2.7.1.40"/>
    </reaction>
</comment>
<keyword evidence="11 13" id="KW-0324">Glycolysis</keyword>
<keyword evidence="9" id="KW-0067">ATP-binding</keyword>
<evidence type="ECO:0000256" key="10">
    <source>
        <dbReference type="ARBA" id="ARBA00022842"/>
    </source>
</evidence>
<dbReference type="UniPathway" id="UPA00109">
    <property type="reaction ID" value="UER00188"/>
</dbReference>
<evidence type="ECO:0000256" key="14">
    <source>
        <dbReference type="SAM" id="Phobius"/>
    </source>
</evidence>
<evidence type="ECO:0000256" key="12">
    <source>
        <dbReference type="ARBA" id="ARBA00023317"/>
    </source>
</evidence>
<keyword evidence="10 13" id="KW-0460">Magnesium</keyword>
<dbReference type="SUPFAM" id="SSF50800">
    <property type="entry name" value="PK beta-barrel domain-like"/>
    <property type="match status" value="1"/>
</dbReference>
<dbReference type="Pfam" id="PF00224">
    <property type="entry name" value="PK"/>
    <property type="match status" value="1"/>
</dbReference>
<name>A0A5J4W9G4_9EUKA</name>
<dbReference type="GO" id="GO:0004743">
    <property type="term" value="F:pyruvate kinase activity"/>
    <property type="evidence" value="ECO:0007669"/>
    <property type="project" value="UniProtKB-EC"/>
</dbReference>
<proteinExistence type="inferred from homology"/>
<keyword evidence="5 13" id="KW-0808">Transferase</keyword>
<dbReference type="AlphaFoldDB" id="A0A5J4W9G4"/>
<evidence type="ECO:0000256" key="5">
    <source>
        <dbReference type="ARBA" id="ARBA00022679"/>
    </source>
</evidence>
<comment type="cofactor">
    <cofactor evidence="1">
        <name>K(+)</name>
        <dbReference type="ChEBI" id="CHEBI:29103"/>
    </cofactor>
</comment>
<dbReference type="FunFam" id="2.40.33.10:FF:000001">
    <property type="entry name" value="Pyruvate kinase"/>
    <property type="match status" value="1"/>
</dbReference>
<comment type="caution">
    <text evidence="17">The sequence shown here is derived from an EMBL/GenBank/DDBJ whole genome shotgun (WGS) entry which is preliminary data.</text>
</comment>
<dbReference type="InterPro" id="IPR040442">
    <property type="entry name" value="Pyrv_kinase-like_dom_sf"/>
</dbReference>
<dbReference type="GO" id="GO:0005524">
    <property type="term" value="F:ATP binding"/>
    <property type="evidence" value="ECO:0007669"/>
    <property type="project" value="UniProtKB-KW"/>
</dbReference>
<accession>A0A5J4W9G4</accession>
<evidence type="ECO:0000256" key="9">
    <source>
        <dbReference type="ARBA" id="ARBA00022840"/>
    </source>
</evidence>
<dbReference type="InterPro" id="IPR036918">
    <property type="entry name" value="Pyrv_Knase_C_sf"/>
</dbReference>
<keyword evidence="6" id="KW-0479">Metal-binding</keyword>
<evidence type="ECO:0000259" key="15">
    <source>
        <dbReference type="Pfam" id="PF00224"/>
    </source>
</evidence>
<keyword evidence="14" id="KW-0812">Transmembrane</keyword>
<evidence type="ECO:0000256" key="3">
    <source>
        <dbReference type="ARBA" id="ARBA00008663"/>
    </source>
</evidence>
<evidence type="ECO:0000313" key="18">
    <source>
        <dbReference type="Proteomes" id="UP000324800"/>
    </source>
</evidence>
<dbReference type="Pfam" id="PF02887">
    <property type="entry name" value="PK_C"/>
    <property type="match status" value="1"/>
</dbReference>
<dbReference type="InterPro" id="IPR015793">
    <property type="entry name" value="Pyrv_Knase_brl"/>
</dbReference>